<gene>
    <name evidence="3" type="ORF">BUALT_Bualt12G0083000</name>
</gene>
<comment type="caution">
    <text evidence="3">The sequence shown here is derived from an EMBL/GenBank/DDBJ whole genome shotgun (WGS) entry which is preliminary data.</text>
</comment>
<proteinExistence type="predicted"/>
<dbReference type="PANTHER" id="PTHR31286">
    <property type="entry name" value="GLYCINE-RICH CELL WALL STRUCTURAL PROTEIN 1.8-LIKE"/>
    <property type="match status" value="1"/>
</dbReference>
<reference evidence="3" key="1">
    <citation type="submission" date="2019-10" db="EMBL/GenBank/DDBJ databases">
        <authorList>
            <person name="Zhang R."/>
            <person name="Pan Y."/>
            <person name="Wang J."/>
            <person name="Ma R."/>
            <person name="Yu S."/>
        </authorList>
    </citation>
    <scope>NUCLEOTIDE SEQUENCE</scope>
    <source>
        <strain evidence="3">LA-IB0</strain>
        <tissue evidence="3">Leaf</tissue>
    </source>
</reference>
<dbReference type="Pfam" id="PF14392">
    <property type="entry name" value="zf-CCHC_4"/>
    <property type="match status" value="1"/>
</dbReference>
<accession>A0AAV6WVU2</accession>
<dbReference type="PANTHER" id="PTHR31286:SF153">
    <property type="entry name" value="DUF4283 DOMAIN PROTEIN"/>
    <property type="match status" value="1"/>
</dbReference>
<evidence type="ECO:0000259" key="1">
    <source>
        <dbReference type="Pfam" id="PF14111"/>
    </source>
</evidence>
<evidence type="ECO:0000313" key="4">
    <source>
        <dbReference type="Proteomes" id="UP000826271"/>
    </source>
</evidence>
<evidence type="ECO:0000259" key="2">
    <source>
        <dbReference type="Pfam" id="PF14392"/>
    </source>
</evidence>
<dbReference type="InterPro" id="IPR040256">
    <property type="entry name" value="At4g02000-like"/>
</dbReference>
<feature type="domain" description="Zinc knuckle CX2CX4HX4C" evidence="2">
    <location>
        <begin position="176"/>
        <end position="223"/>
    </location>
</feature>
<evidence type="ECO:0000313" key="3">
    <source>
        <dbReference type="EMBL" id="KAG8372597.1"/>
    </source>
</evidence>
<evidence type="ECO:0008006" key="5">
    <source>
        <dbReference type="Google" id="ProtNLM"/>
    </source>
</evidence>
<dbReference type="AlphaFoldDB" id="A0AAV6WVU2"/>
<feature type="domain" description="DUF4283" evidence="1">
    <location>
        <begin position="40"/>
        <end position="108"/>
    </location>
</feature>
<dbReference type="InterPro" id="IPR025836">
    <property type="entry name" value="Zn_knuckle_CX2CX4HX4C"/>
</dbReference>
<organism evidence="3 4">
    <name type="scientific">Buddleja alternifolia</name>
    <dbReference type="NCBI Taxonomy" id="168488"/>
    <lineage>
        <taxon>Eukaryota</taxon>
        <taxon>Viridiplantae</taxon>
        <taxon>Streptophyta</taxon>
        <taxon>Embryophyta</taxon>
        <taxon>Tracheophyta</taxon>
        <taxon>Spermatophyta</taxon>
        <taxon>Magnoliopsida</taxon>
        <taxon>eudicotyledons</taxon>
        <taxon>Gunneridae</taxon>
        <taxon>Pentapetalae</taxon>
        <taxon>asterids</taxon>
        <taxon>lamiids</taxon>
        <taxon>Lamiales</taxon>
        <taxon>Scrophulariaceae</taxon>
        <taxon>Buddlejeae</taxon>
        <taxon>Buddleja</taxon>
    </lineage>
</organism>
<dbReference type="Proteomes" id="UP000826271">
    <property type="component" value="Unassembled WGS sequence"/>
</dbReference>
<dbReference type="InterPro" id="IPR025558">
    <property type="entry name" value="DUF4283"/>
</dbReference>
<sequence length="400" mass="44793">MDKEILRLNRALNITQVEGEGLDVPDGIWKEEQSVEGFPVVGRILTHKNLKFNVVRESSMKIFNPLRGMSIRKLNDKWLLFTFNHIVDRDRVLDRAPWNFDNNLIVLRVVHEIDDPLSIDLDWSILCVHVMGLPMNKITKEIAELLGNRIGRFVGLNMGESRVFRGHILRMWVNLNVSKPLPRFTILRAPGGGAPIKVDFSYERLGNFCYLCGILGHVSNYCQLRYKEGFIDPGKDTPYKSNLRASAPANQGTAPWYNFIKTHSAVATKSRSHQSINSRGPNIFAPHNAELGTNGNRGHISSSSKQSSSLAISCISLPNPCLETMGEGSLMVPETEPTRQGLRLEEIMSDHQQPRQMMGLDPDVGNVGLSFNSLQHGNSSTSMFESDARAYAFHPSSNNI</sequence>
<name>A0AAV6WVU2_9LAMI</name>
<protein>
    <recommendedName>
        <fullName evidence="5">CCHC-type domain-containing protein</fullName>
    </recommendedName>
</protein>
<dbReference type="Pfam" id="PF14111">
    <property type="entry name" value="DUF4283"/>
    <property type="match status" value="1"/>
</dbReference>
<keyword evidence="4" id="KW-1185">Reference proteome</keyword>
<dbReference type="EMBL" id="WHWC01000012">
    <property type="protein sequence ID" value="KAG8372597.1"/>
    <property type="molecule type" value="Genomic_DNA"/>
</dbReference>